<sequence length="203" mass="22870">MRAGARGPVLIQIWLCLDFSSNTNHWDNMSSMQILEKAQKILNLMQGKILLNNSVEDPSSISPWEAEYTKDILIQRENLVSPSFQARLIHLASLADKCRLPFDGIVNLGDAIVATHIGLEIPCLHAFMDVLEQAGGKWYKGRASRCVVKQWPSNLPSVLVGKESLILRFYDLRGDNIIGLKDWLNDFIVKYQAKEEASAVEFD</sequence>
<protein>
    <submittedName>
        <fullName evidence="1">Uncharacterized protein</fullName>
    </submittedName>
</protein>
<keyword evidence="2" id="KW-1185">Reference proteome</keyword>
<name>A0A9P6TGQ3_9BASI</name>
<dbReference type="Proteomes" id="UP000886653">
    <property type="component" value="Unassembled WGS sequence"/>
</dbReference>
<evidence type="ECO:0000313" key="1">
    <source>
        <dbReference type="EMBL" id="KAG0151702.1"/>
    </source>
</evidence>
<comment type="caution">
    <text evidence="1">The sequence shown here is derived from an EMBL/GenBank/DDBJ whole genome shotgun (WGS) entry which is preliminary data.</text>
</comment>
<organism evidence="1 2">
    <name type="scientific">Cronartium quercuum f. sp. fusiforme G11</name>
    <dbReference type="NCBI Taxonomy" id="708437"/>
    <lineage>
        <taxon>Eukaryota</taxon>
        <taxon>Fungi</taxon>
        <taxon>Dikarya</taxon>
        <taxon>Basidiomycota</taxon>
        <taxon>Pucciniomycotina</taxon>
        <taxon>Pucciniomycetes</taxon>
        <taxon>Pucciniales</taxon>
        <taxon>Coleosporiaceae</taxon>
        <taxon>Cronartium</taxon>
    </lineage>
</organism>
<gene>
    <name evidence="1" type="ORF">CROQUDRAFT_698172</name>
</gene>
<evidence type="ECO:0000313" key="2">
    <source>
        <dbReference type="Proteomes" id="UP000886653"/>
    </source>
</evidence>
<accession>A0A9P6TGQ3</accession>
<dbReference type="AlphaFoldDB" id="A0A9P6TGQ3"/>
<dbReference type="EMBL" id="MU167211">
    <property type="protein sequence ID" value="KAG0151702.1"/>
    <property type="molecule type" value="Genomic_DNA"/>
</dbReference>
<reference evidence="1" key="1">
    <citation type="submission" date="2013-11" db="EMBL/GenBank/DDBJ databases">
        <title>Genome sequence of the fusiform rust pathogen reveals effectors for host alternation and coevolution with pine.</title>
        <authorList>
            <consortium name="DOE Joint Genome Institute"/>
            <person name="Smith K."/>
            <person name="Pendleton A."/>
            <person name="Kubisiak T."/>
            <person name="Anderson C."/>
            <person name="Salamov A."/>
            <person name="Aerts A."/>
            <person name="Riley R."/>
            <person name="Clum A."/>
            <person name="Lindquist E."/>
            <person name="Ence D."/>
            <person name="Campbell M."/>
            <person name="Kronenberg Z."/>
            <person name="Feau N."/>
            <person name="Dhillon B."/>
            <person name="Hamelin R."/>
            <person name="Burleigh J."/>
            <person name="Smith J."/>
            <person name="Yandell M."/>
            <person name="Nelson C."/>
            <person name="Grigoriev I."/>
            <person name="Davis J."/>
        </authorList>
    </citation>
    <scope>NUCLEOTIDE SEQUENCE</scope>
    <source>
        <strain evidence="1">G11</strain>
    </source>
</reference>
<proteinExistence type="predicted"/>